<dbReference type="InterPro" id="IPR011009">
    <property type="entry name" value="Kinase-like_dom_sf"/>
</dbReference>
<feature type="domain" description="Protein kinase" evidence="12">
    <location>
        <begin position="25"/>
        <end position="289"/>
    </location>
</feature>
<dbReference type="InterPro" id="IPR051700">
    <property type="entry name" value="STE20_Ser-Thr_kinase"/>
</dbReference>
<feature type="compositionally biased region" description="Polar residues" evidence="11">
    <location>
        <begin position="670"/>
        <end position="682"/>
    </location>
</feature>
<feature type="compositionally biased region" description="Basic and acidic residues" evidence="11">
    <location>
        <begin position="518"/>
        <end position="528"/>
    </location>
</feature>
<feature type="compositionally biased region" description="Acidic residues" evidence="11">
    <location>
        <begin position="828"/>
        <end position="841"/>
    </location>
</feature>
<feature type="region of interest" description="Disordered" evidence="11">
    <location>
        <begin position="395"/>
        <end position="862"/>
    </location>
</feature>
<dbReference type="PROSITE" id="PS00107">
    <property type="entry name" value="PROTEIN_KINASE_ATP"/>
    <property type="match status" value="1"/>
</dbReference>
<comment type="similarity">
    <text evidence="1">Belongs to the protein kinase superfamily. STE Ser/Thr protein kinase family. STE20 subfamily.</text>
</comment>
<comment type="catalytic activity">
    <reaction evidence="8">
        <text>L-threonyl-[protein] + ATP = O-phospho-L-threonyl-[protein] + ADP + H(+)</text>
        <dbReference type="Rhea" id="RHEA:46608"/>
        <dbReference type="Rhea" id="RHEA-COMP:11060"/>
        <dbReference type="Rhea" id="RHEA-COMP:11605"/>
        <dbReference type="ChEBI" id="CHEBI:15378"/>
        <dbReference type="ChEBI" id="CHEBI:30013"/>
        <dbReference type="ChEBI" id="CHEBI:30616"/>
        <dbReference type="ChEBI" id="CHEBI:61977"/>
        <dbReference type="ChEBI" id="CHEBI:456216"/>
        <dbReference type="EC" id="2.7.11.1"/>
    </reaction>
</comment>
<keyword evidence="6" id="KW-0418">Kinase</keyword>
<feature type="compositionally biased region" description="Basic and acidic residues" evidence="11">
    <location>
        <begin position="804"/>
        <end position="821"/>
    </location>
</feature>
<dbReference type="GO" id="GO:0005524">
    <property type="term" value="F:ATP binding"/>
    <property type="evidence" value="ECO:0007669"/>
    <property type="project" value="UniProtKB-UniRule"/>
</dbReference>
<reference evidence="14" key="1">
    <citation type="submission" date="2025-08" db="UniProtKB">
        <authorList>
            <consortium name="Ensembl"/>
        </authorList>
    </citation>
    <scope>IDENTIFICATION</scope>
</reference>
<evidence type="ECO:0000313" key="15">
    <source>
        <dbReference type="Proteomes" id="UP000233120"/>
    </source>
</evidence>
<proteinExistence type="inferred from homology"/>
<evidence type="ECO:0000256" key="5">
    <source>
        <dbReference type="ARBA" id="ARBA00022741"/>
    </source>
</evidence>
<comment type="catalytic activity">
    <reaction evidence="9">
        <text>L-seryl-[protein] + ATP = O-phospho-L-seryl-[protein] + ADP + H(+)</text>
        <dbReference type="Rhea" id="RHEA:17989"/>
        <dbReference type="Rhea" id="RHEA-COMP:9863"/>
        <dbReference type="Rhea" id="RHEA-COMP:11604"/>
        <dbReference type="ChEBI" id="CHEBI:15378"/>
        <dbReference type="ChEBI" id="CHEBI:29999"/>
        <dbReference type="ChEBI" id="CHEBI:30616"/>
        <dbReference type="ChEBI" id="CHEBI:83421"/>
        <dbReference type="ChEBI" id="CHEBI:456216"/>
        <dbReference type="EC" id="2.7.11.1"/>
    </reaction>
</comment>
<evidence type="ECO:0000259" key="12">
    <source>
        <dbReference type="PROSITE" id="PS50011"/>
    </source>
</evidence>
<keyword evidence="4" id="KW-0808">Transferase</keyword>
<evidence type="ECO:0000256" key="2">
    <source>
        <dbReference type="ARBA" id="ARBA00012513"/>
    </source>
</evidence>
<feature type="binding site" evidence="10">
    <location>
        <position position="54"/>
    </location>
    <ligand>
        <name>ATP</name>
        <dbReference type="ChEBI" id="CHEBI:30616"/>
    </ligand>
</feature>
<organism evidence="14 15">
    <name type="scientific">Macaca nemestrina</name>
    <name type="common">Pig-tailed macaque</name>
    <dbReference type="NCBI Taxonomy" id="9545"/>
    <lineage>
        <taxon>Eukaryota</taxon>
        <taxon>Metazoa</taxon>
        <taxon>Chordata</taxon>
        <taxon>Craniata</taxon>
        <taxon>Vertebrata</taxon>
        <taxon>Euteleostomi</taxon>
        <taxon>Mammalia</taxon>
        <taxon>Eutheria</taxon>
        <taxon>Euarchontoglires</taxon>
        <taxon>Primates</taxon>
        <taxon>Haplorrhini</taxon>
        <taxon>Catarrhini</taxon>
        <taxon>Cercopithecidae</taxon>
        <taxon>Cercopithecinae</taxon>
        <taxon>Macaca</taxon>
    </lineage>
</organism>
<dbReference type="PANTHER" id="PTHR47096:SF1">
    <property type="entry name" value="MISSHAPEN LIKE KINASE 1"/>
    <property type="match status" value="1"/>
</dbReference>
<name>A0A2K6B0N6_MACNE</name>
<keyword evidence="15" id="KW-1185">Reference proteome</keyword>
<dbReference type="PROSITE" id="PS50011">
    <property type="entry name" value="PROTEIN_KINASE_DOM"/>
    <property type="match status" value="1"/>
</dbReference>
<dbReference type="GO" id="GO:0005829">
    <property type="term" value="C:cytosol"/>
    <property type="evidence" value="ECO:0007669"/>
    <property type="project" value="TreeGrafter"/>
</dbReference>
<evidence type="ECO:0000256" key="1">
    <source>
        <dbReference type="ARBA" id="ARBA00008874"/>
    </source>
</evidence>
<evidence type="ECO:0000259" key="13">
    <source>
        <dbReference type="PROSITE" id="PS50219"/>
    </source>
</evidence>
<evidence type="ECO:0000256" key="9">
    <source>
        <dbReference type="ARBA" id="ARBA00048679"/>
    </source>
</evidence>
<dbReference type="FunFam" id="3.30.200.20:FF:000006">
    <property type="entry name" value="TRAF2 and NCK-interacting protein kinase isoform 4"/>
    <property type="match status" value="1"/>
</dbReference>
<dbReference type="InterPro" id="IPR008271">
    <property type="entry name" value="Ser/Thr_kinase_AS"/>
</dbReference>
<dbReference type="PANTHER" id="PTHR47096">
    <property type="entry name" value="MISSHAPEN LIKE KINASE 1"/>
    <property type="match status" value="1"/>
</dbReference>
<keyword evidence="5 10" id="KW-0547">Nucleotide-binding</keyword>
<dbReference type="InterPro" id="IPR001180">
    <property type="entry name" value="CNH_dom"/>
</dbReference>
<dbReference type="SMART" id="SM00036">
    <property type="entry name" value="CNH"/>
    <property type="match status" value="1"/>
</dbReference>
<dbReference type="InterPro" id="IPR000719">
    <property type="entry name" value="Prot_kinase_dom"/>
</dbReference>
<dbReference type="GO" id="GO:0046328">
    <property type="term" value="P:regulation of JNK cascade"/>
    <property type="evidence" value="ECO:0007669"/>
    <property type="project" value="UniProtKB-ARBA"/>
</dbReference>
<feature type="compositionally biased region" description="Polar residues" evidence="11">
    <location>
        <begin position="915"/>
        <end position="929"/>
    </location>
</feature>
<feature type="compositionally biased region" description="Low complexity" evidence="11">
    <location>
        <begin position="479"/>
        <end position="497"/>
    </location>
</feature>
<evidence type="ECO:0000256" key="4">
    <source>
        <dbReference type="ARBA" id="ARBA00022679"/>
    </source>
</evidence>
<gene>
    <name evidence="14" type="primary">MINK1</name>
</gene>
<feature type="region of interest" description="Disordered" evidence="11">
    <location>
        <begin position="902"/>
        <end position="944"/>
    </location>
</feature>
<dbReference type="PROSITE" id="PS50219">
    <property type="entry name" value="CNH"/>
    <property type="match status" value="1"/>
</dbReference>
<dbReference type="SMART" id="SM00220">
    <property type="entry name" value="S_TKc"/>
    <property type="match status" value="1"/>
</dbReference>
<reference evidence="14" key="2">
    <citation type="submission" date="2025-09" db="UniProtKB">
        <authorList>
            <consortium name="Ensembl"/>
        </authorList>
    </citation>
    <scope>IDENTIFICATION</scope>
</reference>
<feature type="region of interest" description="Disordered" evidence="11">
    <location>
        <begin position="363"/>
        <end position="383"/>
    </location>
</feature>
<dbReference type="GO" id="GO:0004674">
    <property type="term" value="F:protein serine/threonine kinase activity"/>
    <property type="evidence" value="ECO:0007669"/>
    <property type="project" value="UniProtKB-KW"/>
</dbReference>
<dbReference type="Gene3D" id="3.30.200.20">
    <property type="entry name" value="Phosphorylase Kinase, domain 1"/>
    <property type="match status" value="1"/>
</dbReference>
<feature type="domain" description="CNH" evidence="13">
    <location>
        <begin position="1019"/>
        <end position="1306"/>
    </location>
</feature>
<evidence type="ECO:0000256" key="8">
    <source>
        <dbReference type="ARBA" id="ARBA00047899"/>
    </source>
</evidence>
<dbReference type="GeneTree" id="ENSGT00950000183196"/>
<protein>
    <recommendedName>
        <fullName evidence="2">non-specific serine/threonine protein kinase</fullName>
        <ecNumber evidence="2">2.7.11.1</ecNumber>
    </recommendedName>
</protein>
<dbReference type="EC" id="2.7.11.1" evidence="2"/>
<dbReference type="GeneID" id="105472378"/>
<evidence type="ECO:0000256" key="11">
    <source>
        <dbReference type="SAM" id="MobiDB-lite"/>
    </source>
</evidence>
<dbReference type="Pfam" id="PF00780">
    <property type="entry name" value="CNH"/>
    <property type="match status" value="1"/>
</dbReference>
<feature type="compositionally biased region" description="Basic and acidic residues" evidence="11">
    <location>
        <begin position="736"/>
        <end position="748"/>
    </location>
</feature>
<dbReference type="Pfam" id="PF00069">
    <property type="entry name" value="Pkinase"/>
    <property type="match status" value="1"/>
</dbReference>
<dbReference type="Gene3D" id="1.10.510.10">
    <property type="entry name" value="Transferase(Phosphotransferase) domain 1"/>
    <property type="match status" value="1"/>
</dbReference>
<sequence>MGDPAPARSLDDIDLSALRDPAGIFELVEVVGNGTYGQVYKGRHVKTGQLAAIKVMDVTEDEEEEIKQEINMLKKYSHHRNIATYYGAFIKKSPPGNDDQLWLVMEFCGAGSVTDLVKNTKGNALKEDCIAYICREILRGLAHLHAHKVIHRDIKGQNVLLTENAEVKLVDFGVSAQLDRTVGRRNTFIGTPYWMAPEVIACDENPDATYDYRSDIWSLGITAIEMAEGAPPLCDMHPMRALFLIPRNPPPRLKSKKWSKKFIDFIDTCLIKTYLSRPPTEQLLKFPFIRDQPTERQVRIQLKDHIDRSRKKRGEKEETEYEYSGSEEEDDSHGEEGEPSSIMNVPGESTLRREFLRLQQENKSNSEALKQQQQLQQQQQRDPEAHIKHLLHQRQRRIEEQKEERRRVEEQQRREREQRKLQEKEQQRRLEDMQVLRREEERRQAEREQEYKRKQLEEQRQSERLQRQLQQEHAYLKSLQQQQQQQQLQKQQQQQLLPGDRKPLYHYGRGMNPADKPAWAREVEERTRMNKQQNSPLAKSKPSSTGPEPSIPQASPGPAGPLSQTPPMQRPVEPQEGPHKSLVAHRVPLKPYAAPVPRSQSLQDQPTRNLAAFPASHDPDPAIPAPTATPSARGAVIRQNSDPTSEGPGPSPNPPAWVRPDNEAPPKVPQRTSSIATALNTSGAGGSRPAQAVRARPRSNSAWQIYLQRRAERGTPKPPGPPAQPPGPPNASSNPDLRRSDPGWERSDSVLPASHGHLPQAGSLERNRVGASSKLDSSPVLSPGNKAKPDDHRSRPGRPADFVLLKERTLDEAPRPPKKAMDYSSSSEEVESSEDDEEEGEGGPSEGSRDTPGGRSDGDTDSVSTMVVHDVEEITGTQPPYGGGTMVVQRTPEEERNLLHADSNGYTNLPDVVQPSHSPTENSKGQSPPSKDGSSDYQSRGLVKAPGKSSFTMFVDLGIYQPGGSGDTIPITALVGGEGTRLDQLQYDVRKGSVVNVNPTNTRAHSETPEIRKYKKRFNSEILCAALWGVNLLVGTENGLMLLDRSGQGKVYGLIGRRRFQQMDVLEGLNLLITISGKRNKLRVYYLSWLRNKILHNDPEVEKKQGWTTVGDMEGCGHYRVVKYERIKFLVIALKSSVEVYAWAPKPYHKFMAFKSFADLPHRPLLVDLTVEEGQRLKVIYGSSAGFHAVDVDSGNSYDIYIPVHIQSQITPHAIIFLPNTDGMEMLLCYEDEGVYVNTYGRIIKDVVLQWGEMPTSVAYICSNQIMGWGEKAIEIRSVETGHLDGVFMHKRAQRLKFLCERNDKVFFASVRSGGSSQVYFMTLNRNCIMNW</sequence>
<accession>A0A2K6B0N6</accession>
<dbReference type="CDD" id="cd06636">
    <property type="entry name" value="STKc_MAP4K4_6_N"/>
    <property type="match status" value="1"/>
</dbReference>
<feature type="compositionally biased region" description="Pro residues" evidence="11">
    <location>
        <begin position="716"/>
        <end position="729"/>
    </location>
</feature>
<dbReference type="Ensembl" id="ENSMNET00000024675.1">
    <property type="protein sequence ID" value="ENSMNEP00000004961.1"/>
    <property type="gene ID" value="ENSMNEG00000020001.1"/>
</dbReference>
<keyword evidence="3" id="KW-0723">Serine/threonine-protein kinase</keyword>
<evidence type="ECO:0000256" key="10">
    <source>
        <dbReference type="PROSITE-ProRule" id="PRU10141"/>
    </source>
</evidence>
<evidence type="ECO:0000256" key="3">
    <source>
        <dbReference type="ARBA" id="ARBA00022527"/>
    </source>
</evidence>
<feature type="compositionally biased region" description="Polar residues" evidence="11">
    <location>
        <begin position="598"/>
        <end position="608"/>
    </location>
</feature>
<dbReference type="Bgee" id="ENSMNEG00000020001">
    <property type="expression patterns" value="Expressed in multicellular organism and 13 other cell types or tissues"/>
</dbReference>
<evidence type="ECO:0000313" key="14">
    <source>
        <dbReference type="Ensembl" id="ENSMNEP00000004961.1"/>
    </source>
</evidence>
<dbReference type="FunFam" id="1.10.510.10:FF:000003">
    <property type="entry name" value="TRAF2 and NCK-interacting protein kinase isoform 4"/>
    <property type="match status" value="1"/>
</dbReference>
<evidence type="ECO:0000256" key="6">
    <source>
        <dbReference type="ARBA" id="ARBA00022777"/>
    </source>
</evidence>
<dbReference type="InterPro" id="IPR017441">
    <property type="entry name" value="Protein_kinase_ATP_BS"/>
</dbReference>
<dbReference type="PROSITE" id="PS00108">
    <property type="entry name" value="PROTEIN_KINASE_ST"/>
    <property type="match status" value="1"/>
</dbReference>
<feature type="compositionally biased region" description="Polar residues" evidence="11">
    <location>
        <begin position="530"/>
        <end position="547"/>
    </location>
</feature>
<keyword evidence="7 10" id="KW-0067">ATP-binding</keyword>
<feature type="region of interest" description="Disordered" evidence="11">
    <location>
        <begin position="299"/>
        <end position="347"/>
    </location>
</feature>
<feature type="compositionally biased region" description="Low complexity" evidence="11">
    <location>
        <begin position="371"/>
        <end position="380"/>
    </location>
</feature>
<dbReference type="Proteomes" id="UP000233120">
    <property type="component" value="Unassembled WGS sequence"/>
</dbReference>
<dbReference type="SUPFAM" id="SSF56112">
    <property type="entry name" value="Protein kinase-like (PK-like)"/>
    <property type="match status" value="1"/>
</dbReference>
<dbReference type="SMR" id="A0A2K6B0N6"/>
<evidence type="ECO:0000256" key="7">
    <source>
        <dbReference type="ARBA" id="ARBA00022840"/>
    </source>
</evidence>
<feature type="compositionally biased region" description="Acidic residues" evidence="11">
    <location>
        <begin position="317"/>
        <end position="333"/>
    </location>
</feature>
<feature type="compositionally biased region" description="Basic and acidic residues" evidence="11">
    <location>
        <begin position="396"/>
        <end position="466"/>
    </location>
</feature>